<keyword evidence="1" id="KW-0472">Membrane</keyword>
<protein>
    <submittedName>
        <fullName evidence="2">DUF3159 domain-containing protein</fullName>
    </submittedName>
</protein>
<keyword evidence="1" id="KW-1133">Transmembrane helix</keyword>
<name>A0ABW1DCZ3_9ACTN</name>
<organism evidence="2 3">
    <name type="scientific">Nonomuraea insulae</name>
    <dbReference type="NCBI Taxonomy" id="1616787"/>
    <lineage>
        <taxon>Bacteria</taxon>
        <taxon>Bacillati</taxon>
        <taxon>Actinomycetota</taxon>
        <taxon>Actinomycetes</taxon>
        <taxon>Streptosporangiales</taxon>
        <taxon>Streptosporangiaceae</taxon>
        <taxon>Nonomuraea</taxon>
    </lineage>
</organism>
<evidence type="ECO:0000313" key="3">
    <source>
        <dbReference type="Proteomes" id="UP001596058"/>
    </source>
</evidence>
<dbReference type="Pfam" id="PF11361">
    <property type="entry name" value="DUF3159"/>
    <property type="match status" value="1"/>
</dbReference>
<gene>
    <name evidence="2" type="ORF">ACFPZ3_69565</name>
</gene>
<reference evidence="3" key="1">
    <citation type="journal article" date="2019" name="Int. J. Syst. Evol. Microbiol.">
        <title>The Global Catalogue of Microorganisms (GCM) 10K type strain sequencing project: providing services to taxonomists for standard genome sequencing and annotation.</title>
        <authorList>
            <consortium name="The Broad Institute Genomics Platform"/>
            <consortium name="The Broad Institute Genome Sequencing Center for Infectious Disease"/>
            <person name="Wu L."/>
            <person name="Ma J."/>
        </authorList>
    </citation>
    <scope>NUCLEOTIDE SEQUENCE [LARGE SCALE GENOMIC DNA]</scope>
    <source>
        <strain evidence="3">CCUG 53903</strain>
    </source>
</reference>
<feature type="transmembrane region" description="Helical" evidence="1">
    <location>
        <begin position="176"/>
        <end position="200"/>
    </location>
</feature>
<keyword evidence="3" id="KW-1185">Reference proteome</keyword>
<evidence type="ECO:0000256" key="1">
    <source>
        <dbReference type="SAM" id="Phobius"/>
    </source>
</evidence>
<feature type="transmembrane region" description="Helical" evidence="1">
    <location>
        <begin position="97"/>
        <end position="119"/>
    </location>
</feature>
<proteinExistence type="predicted"/>
<dbReference type="Proteomes" id="UP001596058">
    <property type="component" value="Unassembled WGS sequence"/>
</dbReference>
<feature type="transmembrane region" description="Helical" evidence="1">
    <location>
        <begin position="71"/>
        <end position="91"/>
    </location>
</feature>
<dbReference type="InterPro" id="IPR016566">
    <property type="entry name" value="UCP010219"/>
</dbReference>
<accession>A0ABW1DCZ3</accession>
<comment type="caution">
    <text evidence="2">The sequence shown here is derived from an EMBL/GenBank/DDBJ whole genome shotgun (WGS) entry which is preliminary data.</text>
</comment>
<sequence>MTEPGPDKAHHPFPGPPRRAADVVRHIVDALAAPAAFLMVESGNGPEWGAVVALLVALVIGAIRRHRGDSLAVVMLSTCVVAFHSVSAIAFGEGRAFYFPELVVNAAGLLACAGSLLIGRPLTEAVCRKAGVEPSGTAGDPAARRRHVRLTAGWAVLWVSHLVPLGYLYAADSLVGLTLVSALFCKPSLLATAAFTVVVVRRAVRQGLYATGVAPDHQVVAATPEDRPAPRRKDPS</sequence>
<evidence type="ECO:0000313" key="2">
    <source>
        <dbReference type="EMBL" id="MFC5835849.1"/>
    </source>
</evidence>
<feature type="transmembrane region" description="Helical" evidence="1">
    <location>
        <begin position="48"/>
        <end position="64"/>
    </location>
</feature>
<dbReference type="EMBL" id="JBHSPA010000136">
    <property type="protein sequence ID" value="MFC5835849.1"/>
    <property type="molecule type" value="Genomic_DNA"/>
</dbReference>
<feature type="transmembrane region" description="Helical" evidence="1">
    <location>
        <begin position="152"/>
        <end position="170"/>
    </location>
</feature>
<keyword evidence="1" id="KW-0812">Transmembrane</keyword>
<dbReference type="RefSeq" id="WP_379525257.1">
    <property type="nucleotide sequence ID" value="NZ_JBHSPA010000136.1"/>
</dbReference>